<dbReference type="AlphaFoldDB" id="A0A8K0X6W7"/>
<accession>A0A8K0X6W7</accession>
<dbReference type="PANTHER" id="PTHR34861">
    <property type="match status" value="1"/>
</dbReference>
<keyword evidence="3" id="KW-1185">Reference proteome</keyword>
<sequence length="325" mass="35486">MDVPDFDNLPPVEGMPAGCAWGVFDKDGKKDLFGTLNHLTPEVVKAAAAEVKDGVSFSLNAPMNRLDRLPMGRRTLEHKPFLVPFGGVGWDEDLSFNTQASSQWDSLCHWQHQPSNRAYNGFSPTTEGLSGTSTAENSLPTLDHWHTRGGLVARGVLIDFASWAEETGVDFHPLNGYAITTEEIEAVAAHQGVTFRPGDVFVLRTGMQKVLVQPFEELMSKMGAAKISGVESSVKSAKWFWNQRFAAVATDINAFECVSAAGGKLELVLHEHFLGLFGMSIGELWDLEKAAEYAKANKRYTFMLTSVPLNVPCLVGSPPNAIAIF</sequence>
<dbReference type="Proteomes" id="UP000813385">
    <property type="component" value="Unassembled WGS sequence"/>
</dbReference>
<evidence type="ECO:0000313" key="2">
    <source>
        <dbReference type="EMBL" id="KAH7369298.1"/>
    </source>
</evidence>
<gene>
    <name evidence="2" type="ORF">B0T11DRAFT_278558</name>
</gene>
<comment type="caution">
    <text evidence="2">The sequence shown here is derived from an EMBL/GenBank/DDBJ whole genome shotgun (WGS) entry which is preliminary data.</text>
</comment>
<evidence type="ECO:0000256" key="1">
    <source>
        <dbReference type="ARBA" id="ARBA00007865"/>
    </source>
</evidence>
<dbReference type="OrthoDB" id="5396at2759"/>
<dbReference type="Pfam" id="PF04199">
    <property type="entry name" value="Cyclase"/>
    <property type="match status" value="1"/>
</dbReference>
<evidence type="ECO:0000313" key="3">
    <source>
        <dbReference type="Proteomes" id="UP000813385"/>
    </source>
</evidence>
<dbReference type="GO" id="GO:0019441">
    <property type="term" value="P:L-tryptophan catabolic process to kynurenine"/>
    <property type="evidence" value="ECO:0007669"/>
    <property type="project" value="InterPro"/>
</dbReference>
<proteinExistence type="inferred from homology"/>
<dbReference type="PANTHER" id="PTHR34861:SF10">
    <property type="entry name" value="CYCLASE"/>
    <property type="match status" value="1"/>
</dbReference>
<protein>
    <recommendedName>
        <fullName evidence="4">Cyclase</fullName>
    </recommendedName>
</protein>
<dbReference type="InterPro" id="IPR037175">
    <property type="entry name" value="KFase_sf"/>
</dbReference>
<dbReference type="Gene3D" id="3.50.30.50">
    <property type="entry name" value="Putative cyclase"/>
    <property type="match status" value="1"/>
</dbReference>
<evidence type="ECO:0008006" key="4">
    <source>
        <dbReference type="Google" id="ProtNLM"/>
    </source>
</evidence>
<dbReference type="GO" id="GO:0004061">
    <property type="term" value="F:arylformamidase activity"/>
    <property type="evidence" value="ECO:0007669"/>
    <property type="project" value="InterPro"/>
</dbReference>
<organism evidence="2 3">
    <name type="scientific">Plectosphaerella cucumerina</name>
    <dbReference type="NCBI Taxonomy" id="40658"/>
    <lineage>
        <taxon>Eukaryota</taxon>
        <taxon>Fungi</taxon>
        <taxon>Dikarya</taxon>
        <taxon>Ascomycota</taxon>
        <taxon>Pezizomycotina</taxon>
        <taxon>Sordariomycetes</taxon>
        <taxon>Hypocreomycetidae</taxon>
        <taxon>Glomerellales</taxon>
        <taxon>Plectosphaerellaceae</taxon>
        <taxon>Plectosphaerella</taxon>
    </lineage>
</organism>
<dbReference type="EMBL" id="JAGPXD010000002">
    <property type="protein sequence ID" value="KAH7369298.1"/>
    <property type="molecule type" value="Genomic_DNA"/>
</dbReference>
<reference evidence="2" key="1">
    <citation type="journal article" date="2021" name="Nat. Commun.">
        <title>Genetic determinants of endophytism in the Arabidopsis root mycobiome.</title>
        <authorList>
            <person name="Mesny F."/>
            <person name="Miyauchi S."/>
            <person name="Thiergart T."/>
            <person name="Pickel B."/>
            <person name="Atanasova L."/>
            <person name="Karlsson M."/>
            <person name="Huettel B."/>
            <person name="Barry K.W."/>
            <person name="Haridas S."/>
            <person name="Chen C."/>
            <person name="Bauer D."/>
            <person name="Andreopoulos W."/>
            <person name="Pangilinan J."/>
            <person name="LaButti K."/>
            <person name="Riley R."/>
            <person name="Lipzen A."/>
            <person name="Clum A."/>
            <person name="Drula E."/>
            <person name="Henrissat B."/>
            <person name="Kohler A."/>
            <person name="Grigoriev I.V."/>
            <person name="Martin F.M."/>
            <person name="Hacquard S."/>
        </authorList>
    </citation>
    <scope>NUCLEOTIDE SEQUENCE</scope>
    <source>
        <strain evidence="2">MPI-CAGE-AT-0016</strain>
    </source>
</reference>
<dbReference type="InterPro" id="IPR007325">
    <property type="entry name" value="KFase/CYL"/>
</dbReference>
<name>A0A8K0X6W7_9PEZI</name>
<comment type="similarity">
    <text evidence="1">Belongs to the Cyclase 1 superfamily.</text>
</comment>